<dbReference type="AlphaFoldDB" id="A0A9N8WII3"/>
<comment type="catalytic activity">
    <reaction evidence="4">
        <text>a (2E,4E)-dienoyl-CoA + NADPH + H(+) = a 4,5-saturated-(3E)-enoyl-CoA + NADP(+)</text>
        <dbReference type="Rhea" id="RHEA:45912"/>
        <dbReference type="ChEBI" id="CHEBI:15378"/>
        <dbReference type="ChEBI" id="CHEBI:57783"/>
        <dbReference type="ChEBI" id="CHEBI:58349"/>
        <dbReference type="ChEBI" id="CHEBI:85101"/>
        <dbReference type="ChEBI" id="CHEBI:85493"/>
        <dbReference type="EC" id="1.3.1.124"/>
    </reaction>
</comment>
<protein>
    <recommendedName>
        <fullName evidence="3">2,4-dienoyl-CoA reductase [(3E)-enoyl-CoA-producing]</fullName>
        <ecNumber evidence="3">1.3.1.124</ecNumber>
    </recommendedName>
</protein>
<gene>
    <name evidence="6" type="ORF">ALEPTO_LOCUS2716</name>
</gene>
<evidence type="ECO:0000256" key="3">
    <source>
        <dbReference type="ARBA" id="ARBA00026117"/>
    </source>
</evidence>
<comment type="catalytic activity">
    <reaction evidence="5">
        <text>a (2E,4Z)-dienoyl-CoA + NADPH + H(+) = a 4,5-saturated-(3E)-enoyl-CoA + NADP(+)</text>
        <dbReference type="Rhea" id="RHEA:61892"/>
        <dbReference type="ChEBI" id="CHEBI:15378"/>
        <dbReference type="ChEBI" id="CHEBI:57783"/>
        <dbReference type="ChEBI" id="CHEBI:58349"/>
        <dbReference type="ChEBI" id="CHEBI:85099"/>
        <dbReference type="ChEBI" id="CHEBI:85493"/>
        <dbReference type="EC" id="1.3.1.124"/>
    </reaction>
</comment>
<dbReference type="CDD" id="cd05369">
    <property type="entry name" value="TER_DECR_SDR_a"/>
    <property type="match status" value="1"/>
</dbReference>
<evidence type="ECO:0000256" key="4">
    <source>
        <dbReference type="ARBA" id="ARBA00048009"/>
    </source>
</evidence>
<dbReference type="InterPro" id="IPR036291">
    <property type="entry name" value="NAD(P)-bd_dom_sf"/>
</dbReference>
<dbReference type="PRINTS" id="PR00081">
    <property type="entry name" value="GDHRDH"/>
</dbReference>
<dbReference type="FunFam" id="3.40.50.720:FF:000084">
    <property type="entry name" value="Short-chain dehydrogenase reductase"/>
    <property type="match status" value="1"/>
</dbReference>
<dbReference type="Pfam" id="PF13561">
    <property type="entry name" value="adh_short_C2"/>
    <property type="match status" value="1"/>
</dbReference>
<evidence type="ECO:0000313" key="6">
    <source>
        <dbReference type="EMBL" id="CAG8485587.1"/>
    </source>
</evidence>
<evidence type="ECO:0000256" key="5">
    <source>
        <dbReference type="ARBA" id="ARBA00048340"/>
    </source>
</evidence>
<dbReference type="PANTHER" id="PTHR43296">
    <property type="entry name" value="PEROXISOMAL 2,4-DIENOYL-COA REDUCTASE"/>
    <property type="match status" value="1"/>
</dbReference>
<dbReference type="EC" id="1.3.1.124" evidence="3"/>
<evidence type="ECO:0000313" key="7">
    <source>
        <dbReference type="Proteomes" id="UP000789508"/>
    </source>
</evidence>
<organism evidence="6 7">
    <name type="scientific">Ambispora leptoticha</name>
    <dbReference type="NCBI Taxonomy" id="144679"/>
    <lineage>
        <taxon>Eukaryota</taxon>
        <taxon>Fungi</taxon>
        <taxon>Fungi incertae sedis</taxon>
        <taxon>Mucoromycota</taxon>
        <taxon>Glomeromycotina</taxon>
        <taxon>Glomeromycetes</taxon>
        <taxon>Archaeosporales</taxon>
        <taxon>Ambisporaceae</taxon>
        <taxon>Ambispora</taxon>
    </lineage>
</organism>
<reference evidence="6" key="1">
    <citation type="submission" date="2021-06" db="EMBL/GenBank/DDBJ databases">
        <authorList>
            <person name="Kallberg Y."/>
            <person name="Tangrot J."/>
            <person name="Rosling A."/>
        </authorList>
    </citation>
    <scope>NUCLEOTIDE SEQUENCE</scope>
    <source>
        <strain evidence="6">FL130A</strain>
    </source>
</reference>
<dbReference type="PANTHER" id="PTHR43296:SF2">
    <property type="entry name" value="PEROXISOMAL 2,4-DIENOYL-COA REDUCTASE [(3E)-ENOYL-COA-PRODUCING]"/>
    <property type="match status" value="1"/>
</dbReference>
<evidence type="ECO:0000256" key="1">
    <source>
        <dbReference type="ARBA" id="ARBA00022857"/>
    </source>
</evidence>
<dbReference type="GO" id="GO:0005777">
    <property type="term" value="C:peroxisome"/>
    <property type="evidence" value="ECO:0007669"/>
    <property type="project" value="TreeGrafter"/>
</dbReference>
<accession>A0A9N8WII3</accession>
<name>A0A9N8WII3_9GLOM</name>
<dbReference type="SUPFAM" id="SSF51735">
    <property type="entry name" value="NAD(P)-binding Rossmann-fold domains"/>
    <property type="match status" value="1"/>
</dbReference>
<dbReference type="Proteomes" id="UP000789508">
    <property type="component" value="Unassembled WGS sequence"/>
</dbReference>
<keyword evidence="1" id="KW-0521">NADP</keyword>
<dbReference type="InterPro" id="IPR002347">
    <property type="entry name" value="SDR_fam"/>
</dbReference>
<dbReference type="PRINTS" id="PR00080">
    <property type="entry name" value="SDRFAMILY"/>
</dbReference>
<sequence length="283" mass="30308">MTTTDIFKTDILKGKVAFVTGGGSGICRGMTEALLTHGASAVITSRSLERLEKAAEEMRKATGGEVLAVAADVRKPDEVEKAVKKAIEKFGKIDILINGAAGNFLAPAELLSYNAFRTVVEIDLLGTFNVSKACFPYLKKSKGSIINVSTTLHYTATLFQVHVSAAKAGIDSMTRLFAVEWGPHGIRVNCLAPGPIADTEGFSRLLPPGGSNEYLQAIPLQRFGKIKDIEHATVFLASEAASYMTGHIMVVDGGECLKKVALLPYPASVLNPKEIMDKLRAKL</sequence>
<evidence type="ECO:0000256" key="2">
    <source>
        <dbReference type="ARBA" id="ARBA00023002"/>
    </source>
</evidence>
<keyword evidence="2" id="KW-0560">Oxidoreductase</keyword>
<comment type="caution">
    <text evidence="6">The sequence shown here is derived from an EMBL/GenBank/DDBJ whole genome shotgun (WGS) entry which is preliminary data.</text>
</comment>
<keyword evidence="7" id="KW-1185">Reference proteome</keyword>
<dbReference type="EMBL" id="CAJVPS010000424">
    <property type="protein sequence ID" value="CAG8485587.1"/>
    <property type="molecule type" value="Genomic_DNA"/>
</dbReference>
<proteinExistence type="predicted"/>
<dbReference type="GO" id="GO:0009062">
    <property type="term" value="P:fatty acid catabolic process"/>
    <property type="evidence" value="ECO:0007669"/>
    <property type="project" value="InterPro"/>
</dbReference>
<dbReference type="GO" id="GO:0008670">
    <property type="term" value="F:2,4-dienoyl-CoA reductase (NADPH) activity"/>
    <property type="evidence" value="ECO:0007669"/>
    <property type="project" value="InterPro"/>
</dbReference>
<dbReference type="OrthoDB" id="2136131at2759"/>
<dbReference type="InterPro" id="IPR045017">
    <property type="entry name" value="DECR2-like"/>
</dbReference>
<dbReference type="Gene3D" id="3.40.50.720">
    <property type="entry name" value="NAD(P)-binding Rossmann-like Domain"/>
    <property type="match status" value="1"/>
</dbReference>